<proteinExistence type="predicted"/>
<dbReference type="GO" id="GO:0062129">
    <property type="term" value="C:chitin-based extracellular matrix"/>
    <property type="evidence" value="ECO:0007669"/>
    <property type="project" value="TreeGrafter"/>
</dbReference>
<sequence>MKTFLISLALIAVSSAAVLPVDVLHKSQNINVDGSYQFAYETGDGVAVSQSGVGGEVAEGTARWVAPDGTPVEFSYRADGAGYVASGSHVPETPEYVYRAIEWIRSHPSVGEEKYKYPTYKYTEPVPVLPGVVTSKPVTTTFSTVTPVVPVVPFSPVPKVAKPTDFKYKSPVFSTLKPSVTVYKPATYTTPFPVKVSTFH</sequence>
<dbReference type="VEuPathDB" id="VectorBase:PPAPM1_001912"/>
<dbReference type="KEGG" id="ppap:129804063"/>
<protein>
    <recommendedName>
        <fullName evidence="4">Cuticular protein</fullName>
    </recommendedName>
</protein>
<dbReference type="PROSITE" id="PS00233">
    <property type="entry name" value="CHIT_BIND_RR_1"/>
    <property type="match status" value="1"/>
</dbReference>
<dbReference type="InterPro" id="IPR050468">
    <property type="entry name" value="Cuticle_Struct_Prot"/>
</dbReference>
<dbReference type="PANTHER" id="PTHR10380">
    <property type="entry name" value="CUTICLE PROTEIN"/>
    <property type="match status" value="1"/>
</dbReference>
<dbReference type="EMBL" id="AJVK01005123">
    <property type="status" value="NOT_ANNOTATED_CDS"/>
    <property type="molecule type" value="Genomic_DNA"/>
</dbReference>
<dbReference type="GO" id="GO:0008010">
    <property type="term" value="F:structural constituent of chitin-based larval cuticle"/>
    <property type="evidence" value="ECO:0007669"/>
    <property type="project" value="TreeGrafter"/>
</dbReference>
<organism evidence="2 3">
    <name type="scientific">Phlebotomus papatasi</name>
    <name type="common">Sandfly</name>
    <dbReference type="NCBI Taxonomy" id="29031"/>
    <lineage>
        <taxon>Eukaryota</taxon>
        <taxon>Metazoa</taxon>
        <taxon>Ecdysozoa</taxon>
        <taxon>Arthropoda</taxon>
        <taxon>Hexapoda</taxon>
        <taxon>Insecta</taxon>
        <taxon>Pterygota</taxon>
        <taxon>Neoptera</taxon>
        <taxon>Endopterygota</taxon>
        <taxon>Diptera</taxon>
        <taxon>Nematocera</taxon>
        <taxon>Psychodoidea</taxon>
        <taxon>Psychodidae</taxon>
        <taxon>Phlebotomus</taxon>
        <taxon>Phlebotomus</taxon>
    </lineage>
</organism>
<dbReference type="Proteomes" id="UP000092462">
    <property type="component" value="Unassembled WGS sequence"/>
</dbReference>
<dbReference type="InterPro" id="IPR031311">
    <property type="entry name" value="CHIT_BIND_RR_consensus"/>
</dbReference>
<dbReference type="Pfam" id="PF00379">
    <property type="entry name" value="Chitin_bind_4"/>
    <property type="match status" value="1"/>
</dbReference>
<accession>A0A1B0DCI6</accession>
<evidence type="ECO:0000313" key="2">
    <source>
        <dbReference type="EnsemblMetazoa" id="PPAI005525-PA"/>
    </source>
</evidence>
<dbReference type="PANTHER" id="PTHR10380:SF173">
    <property type="entry name" value="CUTICULAR PROTEIN 47EF, ISOFORM C-RELATED"/>
    <property type="match status" value="1"/>
</dbReference>
<name>A0A1B0DCI6_PHLPP</name>
<dbReference type="AlphaFoldDB" id="A0A1B0DCI6"/>
<dbReference type="VEuPathDB" id="VectorBase:PPAI005525"/>
<dbReference type="EnsemblMetazoa" id="PPAI005525-RA">
    <property type="protein sequence ID" value="PPAI005525-PA"/>
    <property type="gene ID" value="PPAI005525"/>
</dbReference>
<evidence type="ECO:0000313" key="3">
    <source>
        <dbReference type="Proteomes" id="UP000092462"/>
    </source>
</evidence>
<keyword evidence="3" id="KW-1185">Reference proteome</keyword>
<dbReference type="InterPro" id="IPR000618">
    <property type="entry name" value="Insect_cuticle"/>
</dbReference>
<dbReference type="PROSITE" id="PS51155">
    <property type="entry name" value="CHIT_BIND_RR_2"/>
    <property type="match status" value="1"/>
</dbReference>
<keyword evidence="1" id="KW-0193">Cuticle</keyword>
<reference evidence="2" key="1">
    <citation type="submission" date="2022-08" db="UniProtKB">
        <authorList>
            <consortium name="EnsemblMetazoa"/>
        </authorList>
    </citation>
    <scope>IDENTIFICATION</scope>
    <source>
        <strain evidence="2">Israel</strain>
    </source>
</reference>
<evidence type="ECO:0000256" key="1">
    <source>
        <dbReference type="ARBA" id="ARBA00022460"/>
    </source>
</evidence>
<dbReference type="GeneID" id="129804063"/>
<evidence type="ECO:0008006" key="4">
    <source>
        <dbReference type="Google" id="ProtNLM"/>
    </source>
</evidence>
<dbReference type="OrthoDB" id="6379191at2759"/>
<dbReference type="RefSeq" id="XP_055707058.1">
    <property type="nucleotide sequence ID" value="XM_055851083.1"/>
</dbReference>